<sequence length="431" mass="48951">MTAVPTAIPHPLVPAEVDLSGMSYMPLEISRLMNSDLFVLSTGDEFKAAVALWCKSWLQVPAASLPNNDRILAHLSGAFQKWNKLKAMAMQGWILCSDGRFYHPVIAEKALSAWEQRQDYEDRKQNEAERQRRHREDHKAIRAHLRELGIVLPHNTPMSQLQETLASALHHGDSNGPVTRTVTQTEHGLQRLIKGKGKGKGKVLNQEHVLQREAPDDAPAFERTPPGEQGEGQSHTTPAPVQLTRRAGQTPTRQAKPDPLAGFDDFYAAYPRRQKRAEAEKAWRKLNPSPALRQIIMSALTLHQTQDAWTKDGGQFVPLPASWLNARRWEDELEVATSQPTCPDAEIVAIYHECCPQFDRVTVVDETLRRLLEERWREHEAQQDLEFWVDFCNAAGSMSQVFYRGQHRKPYLEALVARQNFRDIVEGRIHA</sequence>
<dbReference type="EMBL" id="CP134081">
    <property type="protein sequence ID" value="WNC09313.1"/>
    <property type="molecule type" value="Genomic_DNA"/>
</dbReference>
<name>A0AAJ6MT69_9PSED</name>
<feature type="region of interest" description="Disordered" evidence="1">
    <location>
        <begin position="211"/>
        <end position="262"/>
    </location>
</feature>
<evidence type="ECO:0000313" key="3">
    <source>
        <dbReference type="Proteomes" id="UP001258207"/>
    </source>
</evidence>
<reference evidence="2" key="1">
    <citation type="submission" date="2023-09" db="EMBL/GenBank/DDBJ databases">
        <title>First report of Pseudomonas coleopterorum DJ13 causing leaf spot on Rhododendron pulchrum Sweet in China.</title>
        <authorList>
            <person name="Zhang Y."/>
        </authorList>
    </citation>
    <scope>NUCLEOTIDE SEQUENCE</scope>
    <source>
        <strain evidence="2">DJ13</strain>
    </source>
</reference>
<protein>
    <submittedName>
        <fullName evidence="2">DUF1376 domain-containing protein</fullName>
    </submittedName>
</protein>
<proteinExistence type="predicted"/>
<organism evidence="2 3">
    <name type="scientific">Pseudomonas coleopterorum</name>
    <dbReference type="NCBI Taxonomy" id="1605838"/>
    <lineage>
        <taxon>Bacteria</taxon>
        <taxon>Pseudomonadati</taxon>
        <taxon>Pseudomonadota</taxon>
        <taxon>Gammaproteobacteria</taxon>
        <taxon>Pseudomonadales</taxon>
        <taxon>Pseudomonadaceae</taxon>
        <taxon>Pseudomonas</taxon>
    </lineage>
</organism>
<evidence type="ECO:0000256" key="1">
    <source>
        <dbReference type="SAM" id="MobiDB-lite"/>
    </source>
</evidence>
<dbReference type="Proteomes" id="UP001258207">
    <property type="component" value="Chromosome"/>
</dbReference>
<gene>
    <name evidence="2" type="ORF">RI108_18910</name>
</gene>
<dbReference type="InterPro" id="IPR010781">
    <property type="entry name" value="DUF1376"/>
</dbReference>
<accession>A0AAJ6MT69</accession>
<evidence type="ECO:0000313" key="2">
    <source>
        <dbReference type="EMBL" id="WNC09313.1"/>
    </source>
</evidence>
<dbReference type="AlphaFoldDB" id="A0AAJ6MT69"/>
<dbReference type="Pfam" id="PF07120">
    <property type="entry name" value="DUF1376"/>
    <property type="match status" value="1"/>
</dbReference>
<dbReference type="RefSeq" id="WP_310791739.1">
    <property type="nucleotide sequence ID" value="NZ_CP134081.1"/>
</dbReference>